<dbReference type="KEGG" id="ttd:A3L14_02450"/>
<dbReference type="PANTHER" id="PTHR34704:SF2">
    <property type="entry name" value="ATPASE"/>
    <property type="match status" value="1"/>
</dbReference>
<dbReference type="GeneID" id="33333246"/>
<dbReference type="InterPro" id="IPR011335">
    <property type="entry name" value="Restrct_endonuc-II-like"/>
</dbReference>
<accession>A0A0Q2S3U4</accession>
<dbReference type="InterPro" id="IPR004256">
    <property type="entry name" value="DUF234"/>
</dbReference>
<dbReference type="InterPro" id="IPR011579">
    <property type="entry name" value="ATPase_dom"/>
</dbReference>
<dbReference type="Gene3D" id="3.40.50.300">
    <property type="entry name" value="P-loop containing nucleotide triphosphate hydrolases"/>
    <property type="match status" value="2"/>
</dbReference>
<evidence type="ECO:0000259" key="2">
    <source>
        <dbReference type="Pfam" id="PF03008"/>
    </source>
</evidence>
<evidence type="ECO:0000313" key="7">
    <source>
        <dbReference type="Proteomes" id="UP000182125"/>
    </source>
</evidence>
<reference evidence="5 7" key="3">
    <citation type="submission" date="2016-10" db="EMBL/GenBank/DDBJ databases">
        <authorList>
            <person name="de Groot N.N."/>
        </authorList>
    </citation>
    <scope>NUCLEOTIDE SEQUENCE [LARGE SCALE GENOMIC DNA]</scope>
    <source>
        <strain evidence="5 7">OGL-20</strain>
    </source>
</reference>
<proteinExistence type="predicted"/>
<dbReference type="InterPro" id="IPR027417">
    <property type="entry name" value="P-loop_NTPase"/>
</dbReference>
<dbReference type="EMBL" id="FOIW01000002">
    <property type="protein sequence ID" value="SEW13249.1"/>
    <property type="molecule type" value="Genomic_DNA"/>
</dbReference>
<evidence type="ECO:0000313" key="8">
    <source>
        <dbReference type="Proteomes" id="UP000250136"/>
    </source>
</evidence>
<dbReference type="EMBL" id="CP015105">
    <property type="protein sequence ID" value="ASJ11819.1"/>
    <property type="molecule type" value="Genomic_DNA"/>
</dbReference>
<dbReference type="PATRIC" id="fig|277988.4.peg.1557"/>
<evidence type="ECO:0000259" key="1">
    <source>
        <dbReference type="Pfam" id="PF01637"/>
    </source>
</evidence>
<dbReference type="Pfam" id="PF03008">
    <property type="entry name" value="DUF234"/>
    <property type="match status" value="1"/>
</dbReference>
<dbReference type="SUPFAM" id="SSF52980">
    <property type="entry name" value="Restriction endonuclease-like"/>
    <property type="match status" value="1"/>
</dbReference>
<evidence type="ECO:0000313" key="4">
    <source>
        <dbReference type="EMBL" id="KQH82155.1"/>
    </source>
</evidence>
<reference evidence="4 6" key="1">
    <citation type="submission" date="2015-08" db="EMBL/GenBank/DDBJ databases">
        <title>Thermococcus thioreducens DSM 14981 genome sequencing.</title>
        <authorList>
            <person name="Hong S.-J."/>
            <person name="Kim M.-C."/>
            <person name="Shin J.-H."/>
        </authorList>
    </citation>
    <scope>NUCLEOTIDE SEQUENCE [LARGE SCALE GENOMIC DNA]</scope>
    <source>
        <strain evidence="4 6">DSM 14981</strain>
    </source>
</reference>
<dbReference type="OrthoDB" id="132045at2157"/>
<dbReference type="SUPFAM" id="SSF52540">
    <property type="entry name" value="P-loop containing nucleoside triphosphate hydrolases"/>
    <property type="match status" value="1"/>
</dbReference>
<sequence>MFVNRKDELALIESFYSSGKKEILILYGRRRVGKTELLKRFIRGKNALYFLADRDGLESNAKRFYFEAVEVLGLPKLEVRDFREAFELIKLRAPERFVVVIDEFSYLLLADKNTPAVFQHVIDEILDDRFFLILSGSIIGLMEGLMNYTNPLYGRRTAQLKLKPLNFFHVREYFKNAPIETVVRIYSVTGGVPMYFRLFEGKNFEEELLRVAFSPTSILYEEPEFILREELGDVHRYYLILEAMALGKHRVSEIANFAGIEVKDMPKYLRTLISLELVRREVPVTKSERSRKARYYLNDNFFAFWFRFVKPNRGRIEIGTFEMDWNAFNAYVGKAFEDMARQFLIELNKAGKLPFRFTKIGRWWHKREEIDIVALNEGEKKALFVEVKWKDLSLREARGILKDLERKAELVGLEGWGKHCGLVAKGIEGKEKFRAGGWLVWDLADFERLISSESGV</sequence>
<reference evidence="3 8" key="2">
    <citation type="submission" date="2016-04" db="EMBL/GenBank/DDBJ databases">
        <title>Complete genome sequence of Thermococcus thioreducens type strain OGL-20P.</title>
        <authorList>
            <person name="Oger P.M."/>
        </authorList>
    </citation>
    <scope>NUCLEOTIDE SEQUENCE [LARGE SCALE GENOMIC DNA]</scope>
    <source>
        <strain evidence="3 8">OGL-20P</strain>
    </source>
</reference>
<organism evidence="4 6">
    <name type="scientific">Thermococcus thioreducens</name>
    <dbReference type="NCBI Taxonomy" id="277988"/>
    <lineage>
        <taxon>Archaea</taxon>
        <taxon>Methanobacteriati</taxon>
        <taxon>Methanobacteriota</taxon>
        <taxon>Thermococci</taxon>
        <taxon>Thermococcales</taxon>
        <taxon>Thermococcaceae</taxon>
        <taxon>Thermococcus</taxon>
    </lineage>
</organism>
<feature type="domain" description="DUF234" evidence="2">
    <location>
        <begin position="305"/>
        <end position="400"/>
    </location>
</feature>
<dbReference type="RefSeq" id="WP_055429645.1">
    <property type="nucleotide sequence ID" value="NZ_CP015105.1"/>
</dbReference>
<gene>
    <name evidence="3" type="ORF">A3L14_02450</name>
    <name evidence="4" type="ORF">AMR53_07390</name>
    <name evidence="5" type="ORF">SAMN05216170_1790</name>
</gene>
<dbReference type="AlphaFoldDB" id="A0A0Q2S3U4"/>
<evidence type="ECO:0000313" key="6">
    <source>
        <dbReference type="Proteomes" id="UP000051862"/>
    </source>
</evidence>
<dbReference type="InterPro" id="IPR036390">
    <property type="entry name" value="WH_DNA-bd_sf"/>
</dbReference>
<evidence type="ECO:0000313" key="5">
    <source>
        <dbReference type="EMBL" id="SEW13249.1"/>
    </source>
</evidence>
<keyword evidence="8" id="KW-1185">Reference proteome</keyword>
<dbReference type="SUPFAM" id="SSF46785">
    <property type="entry name" value="Winged helix' DNA-binding domain"/>
    <property type="match status" value="1"/>
</dbReference>
<dbReference type="GO" id="GO:0005524">
    <property type="term" value="F:ATP binding"/>
    <property type="evidence" value="ECO:0007669"/>
    <property type="project" value="InterPro"/>
</dbReference>
<dbReference type="STRING" id="277988.SAMN05216170_1790"/>
<dbReference type="EMBL" id="LIXN01000011">
    <property type="protein sequence ID" value="KQH82155.1"/>
    <property type="molecule type" value="Genomic_DNA"/>
</dbReference>
<dbReference type="Proteomes" id="UP000250136">
    <property type="component" value="Chromosome"/>
</dbReference>
<dbReference type="Proteomes" id="UP000051862">
    <property type="component" value="Unassembled WGS sequence"/>
</dbReference>
<feature type="domain" description="ATPase" evidence="1">
    <location>
        <begin position="2"/>
        <end position="195"/>
    </location>
</feature>
<name>A0A0Q2S3U4_9EURY</name>
<protein>
    <submittedName>
        <fullName evidence="4">ATPase</fullName>
    </submittedName>
</protein>
<dbReference type="Proteomes" id="UP000182125">
    <property type="component" value="Unassembled WGS sequence"/>
</dbReference>
<dbReference type="PANTHER" id="PTHR34704">
    <property type="entry name" value="ATPASE"/>
    <property type="match status" value="1"/>
</dbReference>
<dbReference type="Pfam" id="PF01637">
    <property type="entry name" value="ATPase_2"/>
    <property type="match status" value="1"/>
</dbReference>
<evidence type="ECO:0000313" key="3">
    <source>
        <dbReference type="EMBL" id="ASJ11819.1"/>
    </source>
</evidence>